<dbReference type="InterPro" id="IPR011701">
    <property type="entry name" value="MFS"/>
</dbReference>
<feature type="transmembrane region" description="Helical" evidence="6">
    <location>
        <begin position="111"/>
        <end position="131"/>
    </location>
</feature>
<feature type="transmembrane region" description="Helical" evidence="6">
    <location>
        <begin position="402"/>
        <end position="420"/>
    </location>
</feature>
<dbReference type="CDD" id="cd17321">
    <property type="entry name" value="MFS_MMR_MDR_like"/>
    <property type="match status" value="1"/>
</dbReference>
<feature type="transmembrane region" description="Helical" evidence="6">
    <location>
        <begin position="300"/>
        <end position="320"/>
    </location>
</feature>
<evidence type="ECO:0000256" key="6">
    <source>
        <dbReference type="SAM" id="Phobius"/>
    </source>
</evidence>
<dbReference type="PRINTS" id="PR01036">
    <property type="entry name" value="TCRTETB"/>
</dbReference>
<reference evidence="9" key="1">
    <citation type="submission" date="2011-02" db="EMBL/GenBank/DDBJ databases">
        <title>Complete sequence of Methanobacterium sp. AL-21.</title>
        <authorList>
            <consortium name="US DOE Joint Genome Institute"/>
            <person name="Lucas S."/>
            <person name="Copeland A."/>
            <person name="Lapidus A."/>
            <person name="Cheng J.-F."/>
            <person name="Goodwin L."/>
            <person name="Pitluck S."/>
            <person name="Chertkov O."/>
            <person name="Detter J.C."/>
            <person name="Han C."/>
            <person name="Tapia R."/>
            <person name="Land M."/>
            <person name="Hauser L."/>
            <person name="Kyrpides N."/>
            <person name="Ivanova N."/>
            <person name="Mikhailova N."/>
            <person name="Pagani I."/>
            <person name="Cadillo-Quiroz H."/>
            <person name="Imachi H."/>
            <person name="Zinder S."/>
            <person name="Liu W."/>
            <person name="Woyke T."/>
        </authorList>
    </citation>
    <scope>NUCLEOTIDE SEQUENCE [LARGE SCALE GENOMIC DNA]</scope>
    <source>
        <strain evidence="9">AL-21</strain>
    </source>
</reference>
<dbReference type="HOGENOM" id="CLU_000960_28_3_2"/>
<evidence type="ECO:0000256" key="4">
    <source>
        <dbReference type="ARBA" id="ARBA00022989"/>
    </source>
</evidence>
<evidence type="ECO:0000313" key="8">
    <source>
        <dbReference type="EMBL" id="ADZ09315.1"/>
    </source>
</evidence>
<feature type="transmembrane region" description="Helical" evidence="6">
    <location>
        <begin position="170"/>
        <end position="187"/>
    </location>
</feature>
<keyword evidence="9" id="KW-1185">Reference proteome</keyword>
<dbReference type="Pfam" id="PF07690">
    <property type="entry name" value="MFS_1"/>
    <property type="match status" value="2"/>
</dbReference>
<dbReference type="PROSITE" id="PS50850">
    <property type="entry name" value="MFS"/>
    <property type="match status" value="1"/>
</dbReference>
<feature type="transmembrane region" description="Helical" evidence="6">
    <location>
        <begin position="231"/>
        <end position="250"/>
    </location>
</feature>
<evidence type="ECO:0000256" key="5">
    <source>
        <dbReference type="ARBA" id="ARBA00023136"/>
    </source>
</evidence>
<protein>
    <submittedName>
        <fullName evidence="8">Major facilitator superfamily MFS_1</fullName>
    </submittedName>
</protein>
<dbReference type="PANTHER" id="PTHR42718:SF9">
    <property type="entry name" value="MAJOR FACILITATOR SUPERFAMILY MULTIDRUG TRANSPORTER MFSC"/>
    <property type="match status" value="1"/>
</dbReference>
<dbReference type="AlphaFoldDB" id="F0T5S2"/>
<dbReference type="GO" id="GO:0022857">
    <property type="term" value="F:transmembrane transporter activity"/>
    <property type="evidence" value="ECO:0007669"/>
    <property type="project" value="InterPro"/>
</dbReference>
<feature type="domain" description="Major facilitator superfamily (MFS) profile" evidence="7">
    <location>
        <begin position="15"/>
        <end position="463"/>
    </location>
</feature>
<keyword evidence="5 6" id="KW-0472">Membrane</keyword>
<comment type="subcellular location">
    <subcellularLocation>
        <location evidence="1">Membrane</location>
        <topology evidence="1">Multi-pass membrane protein</topology>
    </subcellularLocation>
</comment>
<keyword evidence="4 6" id="KW-1133">Transmembrane helix</keyword>
<dbReference type="OrthoDB" id="117970at2157"/>
<gene>
    <name evidence="8" type="ordered locus">Metbo_1069</name>
</gene>
<feature type="transmembrane region" description="Helical" evidence="6">
    <location>
        <begin position="332"/>
        <end position="350"/>
    </location>
</feature>
<feature type="transmembrane region" description="Helical" evidence="6">
    <location>
        <begin position="271"/>
        <end position="294"/>
    </location>
</feature>
<keyword evidence="2" id="KW-0813">Transport</keyword>
<reference evidence="8 9" key="2">
    <citation type="journal article" date="2014" name="Int. J. Syst. Evol. Microbiol.">
        <title>Methanobacterium paludis sp. nov. and a novel strain of Methanobacterium lacus isolated from northern peatlands.</title>
        <authorList>
            <person name="Cadillo-Quiroz H."/>
            <person name="Brauer S.L."/>
            <person name="Goodson N."/>
            <person name="Yavitt J.B."/>
            <person name="Zinder S.H."/>
        </authorList>
    </citation>
    <scope>NUCLEOTIDE SEQUENCE [LARGE SCALE GENOMIC DNA]</scope>
    <source>
        <strain evidence="8 9">AL-21</strain>
    </source>
</reference>
<dbReference type="Gene3D" id="1.20.1250.20">
    <property type="entry name" value="MFS general substrate transporter like domains"/>
    <property type="match status" value="2"/>
</dbReference>
<dbReference type="eggNOG" id="arCOG00143">
    <property type="taxonomic scope" value="Archaea"/>
</dbReference>
<name>F0T5S2_METLA</name>
<dbReference type="SUPFAM" id="SSF103473">
    <property type="entry name" value="MFS general substrate transporter"/>
    <property type="match status" value="1"/>
</dbReference>
<dbReference type="EMBL" id="CP002551">
    <property type="protein sequence ID" value="ADZ09315.1"/>
    <property type="molecule type" value="Genomic_DNA"/>
</dbReference>
<feature type="transmembrane region" description="Helical" evidence="6">
    <location>
        <begin position="81"/>
        <end position="99"/>
    </location>
</feature>
<accession>F0T5S2</accession>
<evidence type="ECO:0000256" key="3">
    <source>
        <dbReference type="ARBA" id="ARBA00022692"/>
    </source>
</evidence>
<dbReference type="Proteomes" id="UP000007490">
    <property type="component" value="Chromosome"/>
</dbReference>
<feature type="transmembrane region" description="Helical" evidence="6">
    <location>
        <begin position="208"/>
        <end position="225"/>
    </location>
</feature>
<feature type="transmembrane region" description="Helical" evidence="6">
    <location>
        <begin position="440"/>
        <end position="461"/>
    </location>
</feature>
<dbReference type="InterPro" id="IPR036259">
    <property type="entry name" value="MFS_trans_sf"/>
</dbReference>
<feature type="transmembrane region" description="Helical" evidence="6">
    <location>
        <begin position="356"/>
        <end position="381"/>
    </location>
</feature>
<organism evidence="8 9">
    <name type="scientific">Methanobacterium lacus (strain AL-21)</name>
    <dbReference type="NCBI Taxonomy" id="877455"/>
    <lineage>
        <taxon>Archaea</taxon>
        <taxon>Methanobacteriati</taxon>
        <taxon>Methanobacteriota</taxon>
        <taxon>Methanomada group</taxon>
        <taxon>Methanobacteria</taxon>
        <taxon>Methanobacteriales</taxon>
        <taxon>Methanobacteriaceae</taxon>
        <taxon>Methanobacterium</taxon>
    </lineage>
</organism>
<dbReference type="KEGG" id="mel:Metbo_1069"/>
<feature type="transmembrane region" description="Helical" evidence="6">
    <location>
        <begin position="14"/>
        <end position="37"/>
    </location>
</feature>
<proteinExistence type="predicted"/>
<dbReference type="InterPro" id="IPR020846">
    <property type="entry name" value="MFS_dom"/>
</dbReference>
<evidence type="ECO:0000313" key="9">
    <source>
        <dbReference type="Proteomes" id="UP000007490"/>
    </source>
</evidence>
<evidence type="ECO:0000259" key="7">
    <source>
        <dbReference type="PROSITE" id="PS50850"/>
    </source>
</evidence>
<keyword evidence="3 6" id="KW-0812">Transmembrane</keyword>
<evidence type="ECO:0000256" key="1">
    <source>
        <dbReference type="ARBA" id="ARBA00004141"/>
    </source>
</evidence>
<feature type="transmembrane region" description="Helical" evidence="6">
    <location>
        <begin position="49"/>
        <end position="69"/>
    </location>
</feature>
<dbReference type="GO" id="GO:0016020">
    <property type="term" value="C:membrane"/>
    <property type="evidence" value="ECO:0007669"/>
    <property type="project" value="UniProtKB-SubCell"/>
</dbReference>
<evidence type="ECO:0000256" key="2">
    <source>
        <dbReference type="ARBA" id="ARBA00022448"/>
    </source>
</evidence>
<feature type="transmembrane region" description="Helical" evidence="6">
    <location>
        <begin position="143"/>
        <end position="164"/>
    </location>
</feature>
<dbReference type="PANTHER" id="PTHR42718">
    <property type="entry name" value="MAJOR FACILITATOR SUPERFAMILY MULTIDRUG TRANSPORTER MFSC"/>
    <property type="match status" value="1"/>
</dbReference>
<dbReference type="GeneID" id="10277518"/>
<sequence>MDTSHNNNKVNKNYILLIVIIASFLTPFIGSSLNIALPTIANELSANAILLSWITTSFFLTSAMFALPMGRIADIYGMKKVFRYGIIILTLACFLSAIAPSVDFLIVSRVIQGIGSAMIFVTGLAIIISVFPSSERGKAIGINVTTVYLGLVIGPVLGGFLTQYFGWRSIFYLMIFMGFMLTILIFWKMNEVEDGERGSEKIDYPGSLLYMLMLALILIGFSNIKGTFGKFMIMLGILSLISFIIWELRVENPVLEIKMFMGNKPFVLSNFTIILNYMGILSIGFLLSLYLQYIKGFNPNITGLILAVQTVVMVLTSPVAGKLSDRFDSGRLALFGTILITIGLFIFTLLNMETSVYLLIVGLIFVGIGIGLFSAPNTHLIMSSVEKRYFGLASASASTMRLLGQTFGMGFTLIIFEVYLGKIQFNPQNYPELLISTRVAFLIFTILGVAAILISLLRNILNKINKQTI</sequence>
<dbReference type="RefSeq" id="WP_013644666.1">
    <property type="nucleotide sequence ID" value="NC_015216.1"/>
</dbReference>